<keyword evidence="6" id="KW-1185">Reference proteome</keyword>
<accession>A0A2S9XRN4</accession>
<gene>
    <name evidence="5" type="ORF">ENSA5_38770</name>
</gene>
<evidence type="ECO:0000256" key="3">
    <source>
        <dbReference type="ARBA" id="ARBA00023157"/>
    </source>
</evidence>
<evidence type="ECO:0000313" key="6">
    <source>
        <dbReference type="Proteomes" id="UP000237968"/>
    </source>
</evidence>
<dbReference type="InterPro" id="IPR011936">
    <property type="entry name" value="Myxo_disulph_rpt"/>
</dbReference>
<feature type="region of interest" description="Disordered" evidence="4">
    <location>
        <begin position="26"/>
        <end position="69"/>
    </location>
</feature>
<keyword evidence="2" id="KW-0677">Repeat</keyword>
<proteinExistence type="predicted"/>
<dbReference type="PANTHER" id="PTHR39767:SF2">
    <property type="entry name" value="CHROMOSOME UNDETERMINED SCAFFOLD_1, WHOLE GENOME SHOTGUN SEQUENCE"/>
    <property type="match status" value="1"/>
</dbReference>
<dbReference type="PROSITE" id="PS51257">
    <property type="entry name" value="PROKAR_LIPOPROTEIN"/>
    <property type="match status" value="1"/>
</dbReference>
<dbReference type="OrthoDB" id="5520129at2"/>
<dbReference type="Proteomes" id="UP000237968">
    <property type="component" value="Unassembled WGS sequence"/>
</dbReference>
<evidence type="ECO:0000313" key="5">
    <source>
        <dbReference type="EMBL" id="PRP95524.1"/>
    </source>
</evidence>
<dbReference type="Pfam" id="PF13948">
    <property type="entry name" value="DUF4215"/>
    <property type="match status" value="4"/>
</dbReference>
<keyword evidence="3" id="KW-1015">Disulfide bond</keyword>
<sequence>MRRARVLELTVSLCLPWAVACTPDPAGDGGLSTFSTTLPGDGDGDGDGDGETGSGDGDGDGDGDSGGVDCGDGVVQAGEECDLGNENSESGQCTPNCKIAACGDGFVYEGFEECDDGNAVNTDDCVEGCSLAVCGDGFVHEGFEMCDDGNDDDADGCNSRCLPGECGDGILQDGEQCDDGNDVTTDNCPACQLAFCGDGFIQAGVEICDDGNDLNTDGCISPTCVPAACGDGNLWEGMETCDDGNDDDNDACPASCEPAFCGDGFTWSGNEECDDANDVDDDGCTNDCISNGASCADIQTDMSVWGQSSSGVDLRSYTNSTLHYIGCPADGCPPDTFYCDYDPNAGTLQFGTNASAALRAAIDPDDQNGDDMPDSYGGCCNAPLGLCNAPNSTNNGVGVDMVTALCNALGYASGSIVREVASNSCPEIHAISQDGQEWGSDFVSSQGYGAEYLCSNQ</sequence>
<keyword evidence="1" id="KW-0732">Signal</keyword>
<dbReference type="PANTHER" id="PTHR39767">
    <property type="entry name" value="CALCIUM/CALMODULIN-BINDING MEMBRANE PROTEIN PCM4-RELATED"/>
    <property type="match status" value="1"/>
</dbReference>
<evidence type="ECO:0008006" key="7">
    <source>
        <dbReference type="Google" id="ProtNLM"/>
    </source>
</evidence>
<evidence type="ECO:0000256" key="1">
    <source>
        <dbReference type="ARBA" id="ARBA00022729"/>
    </source>
</evidence>
<organism evidence="5 6">
    <name type="scientific">Enhygromyxa salina</name>
    <dbReference type="NCBI Taxonomy" id="215803"/>
    <lineage>
        <taxon>Bacteria</taxon>
        <taxon>Pseudomonadati</taxon>
        <taxon>Myxococcota</taxon>
        <taxon>Polyangia</taxon>
        <taxon>Nannocystales</taxon>
        <taxon>Nannocystaceae</taxon>
        <taxon>Enhygromyxa</taxon>
    </lineage>
</organism>
<dbReference type="EMBL" id="PVNK01000169">
    <property type="protein sequence ID" value="PRP95524.1"/>
    <property type="molecule type" value="Genomic_DNA"/>
</dbReference>
<name>A0A2S9XRN4_9BACT</name>
<evidence type="ECO:0000256" key="4">
    <source>
        <dbReference type="SAM" id="MobiDB-lite"/>
    </source>
</evidence>
<dbReference type="NCBIfam" id="TIGR02232">
    <property type="entry name" value="myxo_disulf_rpt"/>
    <property type="match status" value="5"/>
</dbReference>
<evidence type="ECO:0000256" key="2">
    <source>
        <dbReference type="ARBA" id="ARBA00022737"/>
    </source>
</evidence>
<protein>
    <recommendedName>
        <fullName evidence="7">Multiple EGF-like-domain protein 3</fullName>
    </recommendedName>
</protein>
<dbReference type="AlphaFoldDB" id="A0A2S9XRN4"/>
<comment type="caution">
    <text evidence="5">The sequence shown here is derived from an EMBL/GenBank/DDBJ whole genome shotgun (WGS) entry which is preliminary data.</text>
</comment>
<reference evidence="5 6" key="1">
    <citation type="submission" date="2018-03" db="EMBL/GenBank/DDBJ databases">
        <title>Draft Genome Sequences of the Obligatory Marine Myxobacteria Enhygromyxa salina SWB005.</title>
        <authorList>
            <person name="Poehlein A."/>
            <person name="Moghaddam J.A."/>
            <person name="Harms H."/>
            <person name="Alanjari M."/>
            <person name="Koenig G.M."/>
            <person name="Daniel R."/>
            <person name="Schaeberle T.F."/>
        </authorList>
    </citation>
    <scope>NUCLEOTIDE SEQUENCE [LARGE SCALE GENOMIC DNA]</scope>
    <source>
        <strain evidence="5 6">SWB005</strain>
    </source>
</reference>